<gene>
    <name evidence="4" type="ORF">H9786_14185</name>
</gene>
<reference evidence="4" key="2">
    <citation type="submission" date="2021-04" db="EMBL/GenBank/DDBJ databases">
        <authorList>
            <person name="Gilroy R."/>
        </authorList>
    </citation>
    <scope>NUCLEOTIDE SEQUENCE</scope>
    <source>
        <strain evidence="4">ChiHjej13B12-24818</strain>
    </source>
</reference>
<dbReference type="Gene3D" id="3.60.21.10">
    <property type="match status" value="1"/>
</dbReference>
<evidence type="ECO:0000259" key="3">
    <source>
        <dbReference type="Pfam" id="PF00149"/>
    </source>
</evidence>
<sequence>MLALLAGWLLWDNRRLEVTTYQVEVTGLAGSTEGLRIVQLSDLHAVDFGDFTQRLVDQVRAAEPDLMAVTGDLVDLHTRDLAPVLELMARLDRIAPVHLVLGNHEAESPVADELLEGLATVGVEVLRDQARSVTVRGTEITLAGLDDPHVAHLAGGEPRDPGAVLEGLELPVGPPVVLLAHRPELLDRYAAAPVDVVLSGHAHGGQVRLPWWGGLYAPNQGWLPDRTEGLHTVAGTTMVISRGLGNSQVGVRAGNPRELVVVDLIAPGAS</sequence>
<accession>A0A9D2LFP7</accession>
<name>A0A9D2LFP7_9MICO</name>
<dbReference type="PANTHER" id="PTHR31302">
    <property type="entry name" value="TRANSMEMBRANE PROTEIN WITH METALLOPHOSPHOESTERASE DOMAIN-RELATED"/>
    <property type="match status" value="1"/>
</dbReference>
<dbReference type="Pfam" id="PF00149">
    <property type="entry name" value="Metallophos"/>
    <property type="match status" value="1"/>
</dbReference>
<feature type="domain" description="Calcineurin-like phosphoesterase" evidence="3">
    <location>
        <begin position="35"/>
        <end position="204"/>
    </location>
</feature>
<dbReference type="AlphaFoldDB" id="A0A9D2LFP7"/>
<proteinExistence type="predicted"/>
<dbReference type="EMBL" id="DWZH01000107">
    <property type="protein sequence ID" value="HJB11643.1"/>
    <property type="molecule type" value="Genomic_DNA"/>
</dbReference>
<dbReference type="GO" id="GO:0008758">
    <property type="term" value="F:UDP-2,3-diacylglucosamine hydrolase activity"/>
    <property type="evidence" value="ECO:0007669"/>
    <property type="project" value="TreeGrafter"/>
</dbReference>
<evidence type="ECO:0000256" key="2">
    <source>
        <dbReference type="ARBA" id="ARBA00022801"/>
    </source>
</evidence>
<dbReference type="SUPFAM" id="SSF56300">
    <property type="entry name" value="Metallo-dependent phosphatases"/>
    <property type="match status" value="1"/>
</dbReference>
<dbReference type="InterPro" id="IPR029052">
    <property type="entry name" value="Metallo-depent_PP-like"/>
</dbReference>
<dbReference type="GO" id="GO:0016020">
    <property type="term" value="C:membrane"/>
    <property type="evidence" value="ECO:0007669"/>
    <property type="project" value="GOC"/>
</dbReference>
<dbReference type="InterPro" id="IPR051158">
    <property type="entry name" value="Metallophosphoesterase_sf"/>
</dbReference>
<keyword evidence="1" id="KW-0479">Metal-binding</keyword>
<organism evidence="4 5">
    <name type="scientific">Candidatus Brachybacterium merdavium</name>
    <dbReference type="NCBI Taxonomy" id="2838513"/>
    <lineage>
        <taxon>Bacteria</taxon>
        <taxon>Bacillati</taxon>
        <taxon>Actinomycetota</taxon>
        <taxon>Actinomycetes</taxon>
        <taxon>Micrococcales</taxon>
        <taxon>Dermabacteraceae</taxon>
        <taxon>Brachybacterium</taxon>
    </lineage>
</organism>
<protein>
    <submittedName>
        <fullName evidence="4">Metallophosphoesterase</fullName>
    </submittedName>
</protein>
<dbReference type="CDD" id="cd07385">
    <property type="entry name" value="MPP_YkuE_C"/>
    <property type="match status" value="1"/>
</dbReference>
<evidence type="ECO:0000256" key="1">
    <source>
        <dbReference type="ARBA" id="ARBA00022723"/>
    </source>
</evidence>
<evidence type="ECO:0000313" key="5">
    <source>
        <dbReference type="Proteomes" id="UP000823823"/>
    </source>
</evidence>
<dbReference type="GO" id="GO:0046872">
    <property type="term" value="F:metal ion binding"/>
    <property type="evidence" value="ECO:0007669"/>
    <property type="project" value="UniProtKB-KW"/>
</dbReference>
<evidence type="ECO:0000313" key="4">
    <source>
        <dbReference type="EMBL" id="HJB11643.1"/>
    </source>
</evidence>
<dbReference type="GO" id="GO:0009245">
    <property type="term" value="P:lipid A biosynthetic process"/>
    <property type="evidence" value="ECO:0007669"/>
    <property type="project" value="TreeGrafter"/>
</dbReference>
<dbReference type="PANTHER" id="PTHR31302:SF31">
    <property type="entry name" value="PHOSPHODIESTERASE YAEI"/>
    <property type="match status" value="1"/>
</dbReference>
<dbReference type="InterPro" id="IPR004843">
    <property type="entry name" value="Calcineurin-like_PHP"/>
</dbReference>
<reference evidence="4" key="1">
    <citation type="journal article" date="2021" name="PeerJ">
        <title>Extensive microbial diversity within the chicken gut microbiome revealed by metagenomics and culture.</title>
        <authorList>
            <person name="Gilroy R."/>
            <person name="Ravi A."/>
            <person name="Getino M."/>
            <person name="Pursley I."/>
            <person name="Horton D.L."/>
            <person name="Alikhan N.F."/>
            <person name="Baker D."/>
            <person name="Gharbi K."/>
            <person name="Hall N."/>
            <person name="Watson M."/>
            <person name="Adriaenssens E.M."/>
            <person name="Foster-Nyarko E."/>
            <person name="Jarju S."/>
            <person name="Secka A."/>
            <person name="Antonio M."/>
            <person name="Oren A."/>
            <person name="Chaudhuri R.R."/>
            <person name="La Ragione R."/>
            <person name="Hildebrand F."/>
            <person name="Pallen M.J."/>
        </authorList>
    </citation>
    <scope>NUCLEOTIDE SEQUENCE</scope>
    <source>
        <strain evidence="4">ChiHjej13B12-24818</strain>
    </source>
</reference>
<keyword evidence="2" id="KW-0378">Hydrolase</keyword>
<dbReference type="Proteomes" id="UP000823823">
    <property type="component" value="Unassembled WGS sequence"/>
</dbReference>
<comment type="caution">
    <text evidence="4">The sequence shown here is derived from an EMBL/GenBank/DDBJ whole genome shotgun (WGS) entry which is preliminary data.</text>
</comment>